<dbReference type="InterPro" id="IPR013949">
    <property type="entry name" value="Utp6"/>
</dbReference>
<dbReference type="GO" id="GO:0032040">
    <property type="term" value="C:small-subunit processome"/>
    <property type="evidence" value="ECO:0007669"/>
    <property type="project" value="TreeGrafter"/>
</dbReference>
<comment type="similarity">
    <text evidence="2">Belongs to the UTP6 family.</text>
</comment>
<dbReference type="InterPro" id="IPR011990">
    <property type="entry name" value="TPR-like_helical_dom_sf"/>
</dbReference>
<name>A0A166WZ21_9AGAM</name>
<sequence length="639" mass="72041">MERVQFQQEQMLAELKDLVQKGLFTATETKHIMKKRTAFETALVRRIAKKSDFVRYAAYEMGLEQLRRKRVERLQLPPAPPSVSDYALVRRQFHIFERALKKFKSDVGLWIQYVTVAKREGARALVGRITARALQLHPNVPALYILAASHELSHLSPSAARTLLQRGIRLNADSVEMWREYVKMELGFIEGLRRRWDVLGIQMKPDDKGKEKALEMPLELGAEETAAAAEQMRMDNTVDMVADEGDATRKAIMDGAIVKSVISSATKALSKIGLFEALFGLITTYPSPPNLRESLLDHLLTQLRCALPDDPLAVKLSVAKFLRPDTNGEELVDALKLANDTLLASIKVKRKNQECFRRLYADFVGDWCRSSIDVNLQLYLTASLKSLVKSEHDSPALCSAYIRLLVSPTHPGAPPAEIILKLARKYTSDVPTSPEVWLARLHAEERLATRVEAERAWSAARSSVKGSPDDFQSVWLWGLALYTNDGFEPRRKIHEQLLTESMRDSSRSDVHETLLISYANLHVEIDSTNRGSFIRKVGTAYLPTARVWADIFTSEVGRGPAADYSLLRDVFEFWRKKAGLEATIAWGRWLLTNGRGIEASRLVVSARTYLDEAACMGLEKQWTAALDHAEAYNDELHTL</sequence>
<keyword evidence="8" id="KW-1185">Reference proteome</keyword>
<keyword evidence="4" id="KW-0677">Repeat</keyword>
<dbReference type="Pfam" id="PF08640">
    <property type="entry name" value="U3_assoc_6"/>
    <property type="match status" value="1"/>
</dbReference>
<proteinExistence type="inferred from homology"/>
<evidence type="ECO:0000313" key="8">
    <source>
        <dbReference type="Proteomes" id="UP000076532"/>
    </source>
</evidence>
<dbReference type="SUPFAM" id="SSF48452">
    <property type="entry name" value="TPR-like"/>
    <property type="match status" value="1"/>
</dbReference>
<reference evidence="7 8" key="1">
    <citation type="journal article" date="2016" name="Mol. Biol. Evol.">
        <title>Comparative Genomics of Early-Diverging Mushroom-Forming Fungi Provides Insights into the Origins of Lignocellulose Decay Capabilities.</title>
        <authorList>
            <person name="Nagy L.G."/>
            <person name="Riley R."/>
            <person name="Tritt A."/>
            <person name="Adam C."/>
            <person name="Daum C."/>
            <person name="Floudas D."/>
            <person name="Sun H."/>
            <person name="Yadav J.S."/>
            <person name="Pangilinan J."/>
            <person name="Larsson K.H."/>
            <person name="Matsuura K."/>
            <person name="Barry K."/>
            <person name="Labutti K."/>
            <person name="Kuo R."/>
            <person name="Ohm R.A."/>
            <person name="Bhattacharya S.S."/>
            <person name="Shirouzu T."/>
            <person name="Yoshinaga Y."/>
            <person name="Martin F.M."/>
            <person name="Grigoriev I.V."/>
            <person name="Hibbett D.S."/>
        </authorList>
    </citation>
    <scope>NUCLEOTIDE SEQUENCE [LARGE SCALE GENOMIC DNA]</scope>
    <source>
        <strain evidence="7 8">CBS 109695</strain>
    </source>
</reference>
<evidence type="ECO:0000313" key="7">
    <source>
        <dbReference type="EMBL" id="KZP34260.1"/>
    </source>
</evidence>
<keyword evidence="3" id="KW-0698">rRNA processing</keyword>
<dbReference type="InterPro" id="IPR055347">
    <property type="entry name" value="UTP6_N"/>
</dbReference>
<protein>
    <recommendedName>
        <fullName evidence="6">U3 small nucleolar RNA-associated protein 6 N-terminal domain-containing protein</fullName>
    </recommendedName>
</protein>
<dbReference type="AlphaFoldDB" id="A0A166WZ21"/>
<dbReference type="PANTHER" id="PTHR23271">
    <property type="entry name" value="HEPATOCELLULAR CARCINOMA-ASSOCIATED ANTIGEN 66"/>
    <property type="match status" value="1"/>
</dbReference>
<dbReference type="SMART" id="SM00386">
    <property type="entry name" value="HAT"/>
    <property type="match status" value="4"/>
</dbReference>
<accession>A0A166WZ21</accession>
<comment type="subcellular location">
    <subcellularLocation>
        <location evidence="1">Nucleus</location>
        <location evidence="1">Nucleolus</location>
    </subcellularLocation>
</comment>
<gene>
    <name evidence="7" type="ORF">FIBSPDRAFT_809353</name>
</gene>
<dbReference type="STRING" id="436010.A0A166WZ21"/>
<dbReference type="InterPro" id="IPR003107">
    <property type="entry name" value="HAT"/>
</dbReference>
<feature type="domain" description="U3 small nucleolar RNA-associated protein 6 N-terminal" evidence="6">
    <location>
        <begin position="9"/>
        <end position="91"/>
    </location>
</feature>
<evidence type="ECO:0000256" key="3">
    <source>
        <dbReference type="ARBA" id="ARBA00022552"/>
    </source>
</evidence>
<dbReference type="PANTHER" id="PTHR23271:SF1">
    <property type="entry name" value="U3 SMALL NUCLEOLAR RNA-ASSOCIATED PROTEIN 6 HOMOLOG"/>
    <property type="match status" value="1"/>
</dbReference>
<dbReference type="EMBL" id="KV417480">
    <property type="protein sequence ID" value="KZP34260.1"/>
    <property type="molecule type" value="Genomic_DNA"/>
</dbReference>
<dbReference type="GO" id="GO:0030515">
    <property type="term" value="F:snoRNA binding"/>
    <property type="evidence" value="ECO:0007669"/>
    <property type="project" value="InterPro"/>
</dbReference>
<dbReference type="GO" id="GO:0000462">
    <property type="term" value="P:maturation of SSU-rRNA from tricistronic rRNA transcript (SSU-rRNA, 5.8S rRNA, LSU-rRNA)"/>
    <property type="evidence" value="ECO:0007669"/>
    <property type="project" value="InterPro"/>
</dbReference>
<dbReference type="GO" id="GO:0034388">
    <property type="term" value="C:Pwp2p-containing subcomplex of 90S preribosome"/>
    <property type="evidence" value="ECO:0007669"/>
    <property type="project" value="TreeGrafter"/>
</dbReference>
<dbReference type="OrthoDB" id="28112at2759"/>
<organism evidence="7 8">
    <name type="scientific">Athelia psychrophila</name>
    <dbReference type="NCBI Taxonomy" id="1759441"/>
    <lineage>
        <taxon>Eukaryota</taxon>
        <taxon>Fungi</taxon>
        <taxon>Dikarya</taxon>
        <taxon>Basidiomycota</taxon>
        <taxon>Agaricomycotina</taxon>
        <taxon>Agaricomycetes</taxon>
        <taxon>Agaricomycetidae</taxon>
        <taxon>Atheliales</taxon>
        <taxon>Atheliaceae</taxon>
        <taxon>Athelia</taxon>
    </lineage>
</organism>
<evidence type="ECO:0000256" key="4">
    <source>
        <dbReference type="ARBA" id="ARBA00022737"/>
    </source>
</evidence>
<dbReference type="Gene3D" id="1.25.40.10">
    <property type="entry name" value="Tetratricopeptide repeat domain"/>
    <property type="match status" value="1"/>
</dbReference>
<evidence type="ECO:0000259" key="6">
    <source>
        <dbReference type="Pfam" id="PF08640"/>
    </source>
</evidence>
<evidence type="ECO:0000256" key="5">
    <source>
        <dbReference type="ARBA" id="ARBA00023242"/>
    </source>
</evidence>
<dbReference type="Proteomes" id="UP000076532">
    <property type="component" value="Unassembled WGS sequence"/>
</dbReference>
<evidence type="ECO:0000256" key="1">
    <source>
        <dbReference type="ARBA" id="ARBA00004604"/>
    </source>
</evidence>
<keyword evidence="5" id="KW-0539">Nucleus</keyword>
<evidence type="ECO:0000256" key="2">
    <source>
        <dbReference type="ARBA" id="ARBA00010734"/>
    </source>
</evidence>